<evidence type="ECO:0000313" key="2">
    <source>
        <dbReference type="EMBL" id="KAL1868270.1"/>
    </source>
</evidence>
<gene>
    <name evidence="2" type="ORF">Daus18300_005994</name>
</gene>
<dbReference type="InterPro" id="IPR011333">
    <property type="entry name" value="SKP1/BTB/POZ_sf"/>
</dbReference>
<protein>
    <recommendedName>
        <fullName evidence="4">BTB domain-containing protein</fullName>
    </recommendedName>
</protein>
<dbReference type="EMBL" id="JAWRVE010000046">
    <property type="protein sequence ID" value="KAL1868270.1"/>
    <property type="molecule type" value="Genomic_DNA"/>
</dbReference>
<feature type="compositionally biased region" description="Low complexity" evidence="1">
    <location>
        <begin position="224"/>
        <end position="234"/>
    </location>
</feature>
<evidence type="ECO:0000313" key="3">
    <source>
        <dbReference type="Proteomes" id="UP001583177"/>
    </source>
</evidence>
<evidence type="ECO:0008006" key="4">
    <source>
        <dbReference type="Google" id="ProtNLM"/>
    </source>
</evidence>
<dbReference type="CDD" id="cd18186">
    <property type="entry name" value="BTB_POZ_ZBTB_KLHL-like"/>
    <property type="match status" value="1"/>
</dbReference>
<name>A0ABR3WX59_9PEZI</name>
<accession>A0ABR3WX59</accession>
<organism evidence="2 3">
    <name type="scientific">Diaporthe australafricana</name>
    <dbReference type="NCBI Taxonomy" id="127596"/>
    <lineage>
        <taxon>Eukaryota</taxon>
        <taxon>Fungi</taxon>
        <taxon>Dikarya</taxon>
        <taxon>Ascomycota</taxon>
        <taxon>Pezizomycotina</taxon>
        <taxon>Sordariomycetes</taxon>
        <taxon>Sordariomycetidae</taxon>
        <taxon>Diaporthales</taxon>
        <taxon>Diaporthaceae</taxon>
        <taxon>Diaporthe</taxon>
    </lineage>
</organism>
<keyword evidence="3" id="KW-1185">Reference proteome</keyword>
<sequence>MGSNPKLQDGSTSNLDPLRGATKHSRYFGRALNGPFSEAQTNSIDFDDITAEDFGLYVSVIYPLVLCNLQLEWSDIRTEYDDDAPLSLFLRLWKLGDRLLNSKVCAIAKIEIEKRFECLETSMWDRMYMYRSEGTIKATMLSLQSDFRSCKEMGAPFEQDFIQAAGNIPPQAFAVHMEDLEDKEFRSEVMKAFAMRFANPEVTTQKRRNDERQASPAKKKGTKKWTSSSLGKQL</sequence>
<reference evidence="2 3" key="1">
    <citation type="journal article" date="2024" name="IMA Fungus">
        <title>IMA Genome - F19 : A genome assembly and annotation guide to empower mycologists, including annotated draft genome sequences of Ceratocystis pirilliformis, Diaporthe australafricana, Fusarium ophioides, Paecilomyces lecythidis, and Sporothrix stenoceras.</title>
        <authorList>
            <person name="Aylward J."/>
            <person name="Wilson A.M."/>
            <person name="Visagie C.M."/>
            <person name="Spraker J."/>
            <person name="Barnes I."/>
            <person name="Buitendag C."/>
            <person name="Ceriani C."/>
            <person name="Del Mar Angel L."/>
            <person name="du Plessis D."/>
            <person name="Fuchs T."/>
            <person name="Gasser K."/>
            <person name="Kramer D."/>
            <person name="Li W."/>
            <person name="Munsamy K."/>
            <person name="Piso A."/>
            <person name="Price J.L."/>
            <person name="Sonnekus B."/>
            <person name="Thomas C."/>
            <person name="van der Nest A."/>
            <person name="van Dijk A."/>
            <person name="van Heerden A."/>
            <person name="van Vuuren N."/>
            <person name="Yilmaz N."/>
            <person name="Duong T.A."/>
            <person name="van der Merwe N.A."/>
            <person name="Wingfield M.J."/>
            <person name="Wingfield B.D."/>
        </authorList>
    </citation>
    <scope>NUCLEOTIDE SEQUENCE [LARGE SCALE GENOMIC DNA]</scope>
    <source>
        <strain evidence="2 3">CMW 18300</strain>
    </source>
</reference>
<dbReference type="Gene3D" id="3.30.710.10">
    <property type="entry name" value="Potassium Channel Kv1.1, Chain A"/>
    <property type="match status" value="1"/>
</dbReference>
<evidence type="ECO:0000256" key="1">
    <source>
        <dbReference type="SAM" id="MobiDB-lite"/>
    </source>
</evidence>
<feature type="region of interest" description="Disordered" evidence="1">
    <location>
        <begin position="200"/>
        <end position="234"/>
    </location>
</feature>
<proteinExistence type="predicted"/>
<comment type="caution">
    <text evidence="2">The sequence shown here is derived from an EMBL/GenBank/DDBJ whole genome shotgun (WGS) entry which is preliminary data.</text>
</comment>
<dbReference type="Proteomes" id="UP001583177">
    <property type="component" value="Unassembled WGS sequence"/>
</dbReference>